<protein>
    <recommendedName>
        <fullName evidence="2">Tyr recombinase domain-containing protein</fullName>
    </recommendedName>
</protein>
<evidence type="ECO:0000313" key="1">
    <source>
        <dbReference type="EMBL" id="ETK73628.1"/>
    </source>
</evidence>
<dbReference type="Proteomes" id="UP000053236">
    <property type="component" value="Unassembled WGS sequence"/>
</dbReference>
<evidence type="ECO:0008006" key="2">
    <source>
        <dbReference type="Google" id="ProtNLM"/>
    </source>
</evidence>
<accession>W2FS64</accession>
<organism evidence="1">
    <name type="scientific">Phytophthora nicotianae</name>
    <name type="common">Potato buckeye rot agent</name>
    <name type="synonym">Phytophthora parasitica</name>
    <dbReference type="NCBI Taxonomy" id="4792"/>
    <lineage>
        <taxon>Eukaryota</taxon>
        <taxon>Sar</taxon>
        <taxon>Stramenopiles</taxon>
        <taxon>Oomycota</taxon>
        <taxon>Peronosporomycetes</taxon>
        <taxon>Peronosporales</taxon>
        <taxon>Peronosporaceae</taxon>
        <taxon>Phytophthora</taxon>
    </lineage>
</organism>
<dbReference type="EMBL" id="KI689262">
    <property type="protein sequence ID" value="ETK73628.1"/>
    <property type="molecule type" value="Genomic_DNA"/>
</dbReference>
<proteinExistence type="predicted"/>
<dbReference type="VEuPathDB" id="FungiDB:PPTG_14262"/>
<gene>
    <name evidence="1" type="ORF">L915_19461</name>
</gene>
<name>W2FS64_PHYNI</name>
<sequence>MDVYPSNLLKLDPQLDTELRRVVEGYQKLNNNLKKRGVMKINEGKRQLKINGFEMVAAKLMKLEPKTTGQAWSTVLFGSGFILMWNLMRLANSIDSIMLQHMECVEDCRVVEEQGHKGDQTGANKFGKHVYANPYQPSQCTILALAVHIFSFPERFIGGKQQLFIGSDSTDRFGRLLRRVIGSLSEEELRELSCTPEVIGTHSLRKGSSSYALGQVNGPTPVSVYLRMGQSLGRLKDRYIHFGKGQTNCVDE</sequence>
<reference evidence="1" key="1">
    <citation type="submission" date="2013-11" db="EMBL/GenBank/DDBJ databases">
        <title>The Genome Sequence of Phytophthora parasitica CJ02B3.</title>
        <authorList>
            <consortium name="The Broad Institute Genomics Platform"/>
            <person name="Russ C."/>
            <person name="Tyler B."/>
            <person name="Panabieres F."/>
            <person name="Shan W."/>
            <person name="Tripathy S."/>
            <person name="Grunwald N."/>
            <person name="Machado M."/>
            <person name="Johnson C.S."/>
            <person name="Arredondo F."/>
            <person name="Hong C."/>
            <person name="Coffey M."/>
            <person name="Young S.K."/>
            <person name="Zeng Q."/>
            <person name="Gargeya S."/>
            <person name="Fitzgerald M."/>
            <person name="Abouelleil A."/>
            <person name="Alvarado L."/>
            <person name="Chapman S.B."/>
            <person name="Gainer-Dewar J."/>
            <person name="Goldberg J."/>
            <person name="Griggs A."/>
            <person name="Gujja S."/>
            <person name="Hansen M."/>
            <person name="Howarth C."/>
            <person name="Imamovic A."/>
            <person name="Ireland A."/>
            <person name="Larimer J."/>
            <person name="McCowan C."/>
            <person name="Murphy C."/>
            <person name="Pearson M."/>
            <person name="Poon T.W."/>
            <person name="Priest M."/>
            <person name="Roberts A."/>
            <person name="Saif S."/>
            <person name="Shea T."/>
            <person name="Sykes S."/>
            <person name="Wortman J."/>
            <person name="Nusbaum C."/>
            <person name="Birren B."/>
        </authorList>
    </citation>
    <scope>NUCLEOTIDE SEQUENCE [LARGE SCALE GENOMIC DNA]</scope>
    <source>
        <strain evidence="1">CJ02B3</strain>
    </source>
</reference>
<dbReference type="AlphaFoldDB" id="W2FS64"/>